<protein>
    <submittedName>
        <fullName evidence="4">Efflux transporter outer membrane subunit</fullName>
    </submittedName>
</protein>
<sequence>MAAFPGWAALAGAAVLLGGCSWLTPGATTSGIGLPARLAAADAAAPVQWPDPLWWRGFGAPELDGLMAEAMAANTDIAAAEARIRQADAQVRITGAALLPSIDLTAQALRQQSGGASAASITGVGRTTSIRVSSSDRLALSASYEIDFWGKNRAATEAAQQAASASRFSAGTITLTTQAAVANTYFAMLAAQDQLALQQQNLEIAGRVLRVIRDRVSVGTATGLDLAQQETVLAQQQAQVPPLQQLVEQNRNSLGTLVARPPQTIRVAGGVFNRLAVPRVAPGLPAEVLARRPDVLTAEADLAAAQANVVAARAQLLPSITLTGSGGFTSLALENLLRPGSVVFNIAAGLTQPIFQGGALRGQVRISEARAEELLATYRGAILAALVDTENALVALRQTTEQERLQAAAVRMAERAYAISEAQLNAGTIDLVTLLNTQQTLFSARNTLAQARLARLQSAVGLFRALGGGWGMP</sequence>
<reference evidence="4" key="1">
    <citation type="submission" date="2020-08" db="EMBL/GenBank/DDBJ databases">
        <authorList>
            <person name="Hu Y."/>
            <person name="Nguyen S.V."/>
            <person name="Li F."/>
            <person name="Fanning S."/>
        </authorList>
    </citation>
    <scope>NUCLEOTIDE SEQUENCE</scope>
    <source>
        <strain evidence="4">SYSU D8009</strain>
    </source>
</reference>
<feature type="coiled-coil region" evidence="3">
    <location>
        <begin position="63"/>
        <end position="90"/>
    </location>
</feature>
<keyword evidence="2" id="KW-0449">Lipoprotein</keyword>
<dbReference type="GO" id="GO:0005886">
    <property type="term" value="C:plasma membrane"/>
    <property type="evidence" value="ECO:0007669"/>
    <property type="project" value="UniProtKB-SubCell"/>
</dbReference>
<name>A0A9X0R1H1_9PROT</name>
<evidence type="ECO:0000256" key="2">
    <source>
        <dbReference type="RuleBase" id="RU362097"/>
    </source>
</evidence>
<dbReference type="NCBIfam" id="TIGR01845">
    <property type="entry name" value="outer_NodT"/>
    <property type="match status" value="1"/>
</dbReference>
<evidence type="ECO:0000256" key="1">
    <source>
        <dbReference type="ARBA" id="ARBA00007613"/>
    </source>
</evidence>
<dbReference type="InterPro" id="IPR010131">
    <property type="entry name" value="MdtP/NodT-like"/>
</dbReference>
<keyword evidence="3" id="KW-0175">Coiled coil</keyword>
<comment type="subcellular location">
    <subcellularLocation>
        <location evidence="2">Cell membrane</location>
        <topology evidence="2">Lipid-anchor</topology>
    </subcellularLocation>
</comment>
<evidence type="ECO:0000256" key="3">
    <source>
        <dbReference type="SAM" id="Coils"/>
    </source>
</evidence>
<keyword evidence="2" id="KW-0564">Palmitate</keyword>
<proteinExistence type="inferred from homology"/>
<dbReference type="InterPro" id="IPR003423">
    <property type="entry name" value="OMP_efflux"/>
</dbReference>
<evidence type="ECO:0000313" key="5">
    <source>
        <dbReference type="Proteomes" id="UP000600101"/>
    </source>
</evidence>
<dbReference type="PANTHER" id="PTHR30203:SF33">
    <property type="entry name" value="BLR4455 PROTEIN"/>
    <property type="match status" value="1"/>
</dbReference>
<dbReference type="PANTHER" id="PTHR30203">
    <property type="entry name" value="OUTER MEMBRANE CATION EFFLUX PROTEIN"/>
    <property type="match status" value="1"/>
</dbReference>
<keyword evidence="2" id="KW-1134">Transmembrane beta strand</keyword>
<keyword evidence="2" id="KW-0472">Membrane</keyword>
<comment type="similarity">
    <text evidence="1 2">Belongs to the outer membrane factor (OMF) (TC 1.B.17) family.</text>
</comment>
<keyword evidence="5" id="KW-1185">Reference proteome</keyword>
<accession>A0A9X0R1H1</accession>
<dbReference type="GO" id="GO:0015562">
    <property type="term" value="F:efflux transmembrane transporter activity"/>
    <property type="evidence" value="ECO:0007669"/>
    <property type="project" value="InterPro"/>
</dbReference>
<dbReference type="RefSeq" id="WP_186772568.1">
    <property type="nucleotide sequence ID" value="NZ_JACOMF010000035.1"/>
</dbReference>
<dbReference type="EMBL" id="JACOMF010000035">
    <property type="protein sequence ID" value="MBC4017810.1"/>
    <property type="molecule type" value="Genomic_DNA"/>
</dbReference>
<dbReference type="SUPFAM" id="SSF56954">
    <property type="entry name" value="Outer membrane efflux proteins (OEP)"/>
    <property type="match status" value="1"/>
</dbReference>
<dbReference type="Gene3D" id="2.20.200.10">
    <property type="entry name" value="Outer membrane efflux proteins (OEP)"/>
    <property type="match status" value="1"/>
</dbReference>
<keyword evidence="2" id="KW-0812">Transmembrane</keyword>
<dbReference type="Pfam" id="PF02321">
    <property type="entry name" value="OEP"/>
    <property type="match status" value="2"/>
</dbReference>
<comment type="caution">
    <text evidence="4">The sequence shown here is derived from an EMBL/GenBank/DDBJ whole genome shotgun (WGS) entry which is preliminary data.</text>
</comment>
<dbReference type="Proteomes" id="UP000600101">
    <property type="component" value="Unassembled WGS sequence"/>
</dbReference>
<gene>
    <name evidence="4" type="ORF">H7965_21130</name>
</gene>
<evidence type="ECO:0000313" key="4">
    <source>
        <dbReference type="EMBL" id="MBC4017810.1"/>
    </source>
</evidence>
<dbReference type="AlphaFoldDB" id="A0A9X0R1H1"/>
<organism evidence="4 5">
    <name type="scientific">Siccirubricoccus deserti</name>
    <dbReference type="NCBI Taxonomy" id="2013562"/>
    <lineage>
        <taxon>Bacteria</taxon>
        <taxon>Pseudomonadati</taxon>
        <taxon>Pseudomonadota</taxon>
        <taxon>Alphaproteobacteria</taxon>
        <taxon>Acetobacterales</taxon>
        <taxon>Roseomonadaceae</taxon>
        <taxon>Siccirubricoccus</taxon>
    </lineage>
</organism>
<dbReference type="Gene3D" id="1.20.1600.10">
    <property type="entry name" value="Outer membrane efflux proteins (OEP)"/>
    <property type="match status" value="1"/>
</dbReference>